<dbReference type="PANTHER" id="PTHR35796">
    <property type="entry name" value="HYPOTHETICAL CYTOSOLIC PROTEIN"/>
    <property type="match status" value="1"/>
</dbReference>
<dbReference type="Proteomes" id="UP000246058">
    <property type="component" value="Chromosome"/>
</dbReference>
<sequence length="124" mass="13711">MGFLDGLLGHGSDLKPGEVDEQISGILVEGEPVRVAFRVIRDLFVFTDRRLILVDRQGLTGRKVEYLTVPYRAITSFSVETAGSFDLDSELKIWVSGRPEPIQRTLRRGANVLGIQQAIAASLK</sequence>
<dbReference type="InterPro" id="IPR012544">
    <property type="entry name" value="PHb"/>
</dbReference>
<dbReference type="EMBL" id="CP029551">
    <property type="protein sequence ID" value="AWN35618.1"/>
    <property type="molecule type" value="Genomic_DNA"/>
</dbReference>
<evidence type="ECO:0000313" key="2">
    <source>
        <dbReference type="EMBL" id="AWN35618.1"/>
    </source>
</evidence>
<evidence type="ECO:0000313" key="3">
    <source>
        <dbReference type="Proteomes" id="UP000246058"/>
    </source>
</evidence>
<accession>A0A2U8VQ80</accession>
<dbReference type="CDD" id="cd13225">
    <property type="entry name" value="PH-like_bacteria"/>
    <property type="match status" value="1"/>
</dbReference>
<evidence type="ECO:0000259" key="1">
    <source>
        <dbReference type="Pfam" id="PF08000"/>
    </source>
</evidence>
<dbReference type="AlphaFoldDB" id="A0A2U8VQ80"/>
<dbReference type="RefSeq" id="WP_109950735.1">
    <property type="nucleotide sequence ID" value="NZ_CP029551.1"/>
</dbReference>
<dbReference type="SUPFAM" id="SSF50729">
    <property type="entry name" value="PH domain-like"/>
    <property type="match status" value="1"/>
</dbReference>
<proteinExistence type="predicted"/>
<dbReference type="PANTHER" id="PTHR35796:SF3">
    <property type="entry name" value="BHLH DOMAIN-CONTAINING PROTEIN"/>
    <property type="match status" value="1"/>
</dbReference>
<protein>
    <submittedName>
        <fullName evidence="2">Cytoplasmic protein</fullName>
    </submittedName>
</protein>
<dbReference type="OrthoDB" id="3199551at2"/>
<gene>
    <name evidence="2" type="ORF">DK427_07590</name>
</gene>
<keyword evidence="3" id="KW-1185">Reference proteome</keyword>
<reference evidence="2 3" key="1">
    <citation type="submission" date="2018-05" db="EMBL/GenBank/DDBJ databases">
        <title>Complete Genome Sequence of Methylobacterium sp. 17Sr1-43.</title>
        <authorList>
            <person name="Srinivasan S."/>
        </authorList>
    </citation>
    <scope>NUCLEOTIDE SEQUENCE [LARGE SCALE GENOMIC DNA]</scope>
    <source>
        <strain evidence="2 3">17Sr1-43</strain>
    </source>
</reference>
<dbReference type="KEGG" id="meti:DK427_07590"/>
<feature type="domain" description="Bacterial Pleckstrin homology" evidence="1">
    <location>
        <begin position="3"/>
        <end position="121"/>
    </location>
</feature>
<dbReference type="Pfam" id="PF08000">
    <property type="entry name" value="bPH_1"/>
    <property type="match status" value="1"/>
</dbReference>
<organism evidence="2 3">
    <name type="scientific">Methylobacterium radiodurans</name>
    <dbReference type="NCBI Taxonomy" id="2202828"/>
    <lineage>
        <taxon>Bacteria</taxon>
        <taxon>Pseudomonadati</taxon>
        <taxon>Pseudomonadota</taxon>
        <taxon>Alphaproteobacteria</taxon>
        <taxon>Hyphomicrobiales</taxon>
        <taxon>Methylobacteriaceae</taxon>
        <taxon>Methylobacterium</taxon>
    </lineage>
</organism>
<dbReference type="Gene3D" id="2.30.29.50">
    <property type="entry name" value="Bacterial Pleckstrin homology domain"/>
    <property type="match status" value="1"/>
</dbReference>
<dbReference type="InterPro" id="IPR037063">
    <property type="entry name" value="PHb_sf"/>
</dbReference>
<name>A0A2U8VQ80_9HYPH</name>